<evidence type="ECO:0000256" key="1">
    <source>
        <dbReference type="SAM" id="MobiDB-lite"/>
    </source>
</evidence>
<dbReference type="AlphaFoldDB" id="A0A2T3ZNA3"/>
<organism evidence="2 3">
    <name type="scientific">Trichoderma asperellum (strain ATCC 204424 / CBS 433.97 / NBRC 101777)</name>
    <dbReference type="NCBI Taxonomy" id="1042311"/>
    <lineage>
        <taxon>Eukaryota</taxon>
        <taxon>Fungi</taxon>
        <taxon>Dikarya</taxon>
        <taxon>Ascomycota</taxon>
        <taxon>Pezizomycotina</taxon>
        <taxon>Sordariomycetes</taxon>
        <taxon>Hypocreomycetidae</taxon>
        <taxon>Hypocreales</taxon>
        <taxon>Hypocreaceae</taxon>
        <taxon>Trichoderma</taxon>
    </lineage>
</organism>
<feature type="region of interest" description="Disordered" evidence="1">
    <location>
        <begin position="179"/>
        <end position="198"/>
    </location>
</feature>
<feature type="compositionally biased region" description="Polar residues" evidence="1">
    <location>
        <begin position="85"/>
        <end position="94"/>
    </location>
</feature>
<keyword evidence="3" id="KW-1185">Reference proteome</keyword>
<sequence>MRLGWKQTQPNNSHVDAQTDISLPHALTAPLAMFPAWNFRTPSGQDDRGYCFELWATISGAQPKPALPHDRVLRSKCPARRRDPGSNSALPSSKKQVREHHPRHETASGACHSGPVFCRKSQIGCTIPAGSCRLAPLTLIRHLVPPKASADVHNVPGAQPALHQQRARNKTSMKELPLAPLKRGPVDPGSSRRRPITWDETGGLDVSRLGCACRFFSPLLAPLDANPSITSDRLRPGPPCSAPRTNEC</sequence>
<feature type="region of interest" description="Disordered" evidence="1">
    <location>
        <begin position="77"/>
        <end position="111"/>
    </location>
</feature>
<accession>A0A2T3ZNA3</accession>
<protein>
    <submittedName>
        <fullName evidence="2">Uncharacterized protein</fullName>
    </submittedName>
</protein>
<dbReference type="Proteomes" id="UP000240493">
    <property type="component" value="Unassembled WGS sequence"/>
</dbReference>
<evidence type="ECO:0000313" key="3">
    <source>
        <dbReference type="Proteomes" id="UP000240493"/>
    </source>
</evidence>
<reference evidence="2 3" key="1">
    <citation type="submission" date="2016-07" db="EMBL/GenBank/DDBJ databases">
        <title>Multiple horizontal gene transfer events from other fungi enriched the ability of initially mycotrophic Trichoderma (Ascomycota) to feed on dead plant biomass.</title>
        <authorList>
            <consortium name="DOE Joint Genome Institute"/>
            <person name="Aerts A."/>
            <person name="Atanasova L."/>
            <person name="Chenthamara K."/>
            <person name="Zhang J."/>
            <person name="Grujic M."/>
            <person name="Henrissat B."/>
            <person name="Kuo A."/>
            <person name="Salamov A."/>
            <person name="Lipzen A."/>
            <person name="Labutti K."/>
            <person name="Barry K."/>
            <person name="Miao Y."/>
            <person name="Rahimi M.J."/>
            <person name="Shen Q."/>
            <person name="Grigoriev I.V."/>
            <person name="Kubicek C.P."/>
            <person name="Druzhinina I.S."/>
        </authorList>
    </citation>
    <scope>NUCLEOTIDE SEQUENCE [LARGE SCALE GENOMIC DNA]</scope>
    <source>
        <strain evidence="2 3">CBS 433.97</strain>
    </source>
</reference>
<gene>
    <name evidence="2" type="ORF">M441DRAFT_42104</name>
</gene>
<name>A0A2T3ZNA3_TRIA4</name>
<evidence type="ECO:0000313" key="2">
    <source>
        <dbReference type="EMBL" id="PTB46279.1"/>
    </source>
</evidence>
<dbReference type="EMBL" id="KZ679256">
    <property type="protein sequence ID" value="PTB46279.1"/>
    <property type="molecule type" value="Genomic_DNA"/>
</dbReference>
<proteinExistence type="predicted"/>
<feature type="region of interest" description="Disordered" evidence="1">
    <location>
        <begin position="226"/>
        <end position="248"/>
    </location>
</feature>